<dbReference type="SMART" id="SM00354">
    <property type="entry name" value="HTH_LACI"/>
    <property type="match status" value="1"/>
</dbReference>
<evidence type="ECO:0000256" key="3">
    <source>
        <dbReference type="ARBA" id="ARBA00023163"/>
    </source>
</evidence>
<dbReference type="InterPro" id="IPR028082">
    <property type="entry name" value="Peripla_BP_I"/>
</dbReference>
<evidence type="ECO:0000313" key="5">
    <source>
        <dbReference type="EMBL" id="AKS33762.1"/>
    </source>
</evidence>
<dbReference type="PROSITE" id="PS50932">
    <property type="entry name" value="HTH_LACI_2"/>
    <property type="match status" value="1"/>
</dbReference>
<evidence type="ECO:0000256" key="1">
    <source>
        <dbReference type="ARBA" id="ARBA00023015"/>
    </source>
</evidence>
<dbReference type="Gene3D" id="3.40.50.2300">
    <property type="match status" value="2"/>
</dbReference>
<dbReference type="OrthoDB" id="59108at2"/>
<protein>
    <submittedName>
        <fullName evidence="5">LacI family transcriptional regulator</fullName>
    </submittedName>
</protein>
<dbReference type="PATRIC" id="fig|134601.6.peg.4103"/>
<reference evidence="5 6" key="1">
    <citation type="submission" date="2015-07" db="EMBL/GenBank/DDBJ databases">
        <title>Complete genome sequence of Mycobacterium goodii X7B, a facultative thermophilic biodesulfurizing bacterium.</title>
        <authorList>
            <person name="Yu B."/>
            <person name="Li F."/>
            <person name="Xu P."/>
        </authorList>
    </citation>
    <scope>NUCLEOTIDE SEQUENCE [LARGE SCALE GENOMIC DNA]</scope>
    <source>
        <strain evidence="5 6">X7B</strain>
    </source>
</reference>
<dbReference type="AlphaFoldDB" id="A0A0K0X8T3"/>
<dbReference type="GO" id="GO:0003700">
    <property type="term" value="F:DNA-binding transcription factor activity"/>
    <property type="evidence" value="ECO:0007669"/>
    <property type="project" value="TreeGrafter"/>
</dbReference>
<dbReference type="KEGG" id="mgo:AFA91_19815"/>
<evidence type="ECO:0000256" key="2">
    <source>
        <dbReference type="ARBA" id="ARBA00023125"/>
    </source>
</evidence>
<dbReference type="Proteomes" id="UP000062255">
    <property type="component" value="Chromosome"/>
</dbReference>
<dbReference type="PANTHER" id="PTHR30146:SF138">
    <property type="entry name" value="TRANSCRIPTIONAL REGULATORY PROTEIN"/>
    <property type="match status" value="1"/>
</dbReference>
<dbReference type="PANTHER" id="PTHR30146">
    <property type="entry name" value="LACI-RELATED TRANSCRIPTIONAL REPRESSOR"/>
    <property type="match status" value="1"/>
</dbReference>
<dbReference type="SUPFAM" id="SSF53822">
    <property type="entry name" value="Periplasmic binding protein-like I"/>
    <property type="match status" value="1"/>
</dbReference>
<dbReference type="Pfam" id="PF13377">
    <property type="entry name" value="Peripla_BP_3"/>
    <property type="match status" value="1"/>
</dbReference>
<dbReference type="STRING" id="134601.AFA91_19815"/>
<dbReference type="InterPro" id="IPR010982">
    <property type="entry name" value="Lambda_DNA-bd_dom_sf"/>
</dbReference>
<proteinExistence type="predicted"/>
<dbReference type="InterPro" id="IPR046335">
    <property type="entry name" value="LacI/GalR-like_sensor"/>
</dbReference>
<evidence type="ECO:0000259" key="4">
    <source>
        <dbReference type="PROSITE" id="PS50932"/>
    </source>
</evidence>
<dbReference type="SUPFAM" id="SSF47413">
    <property type="entry name" value="lambda repressor-like DNA-binding domains"/>
    <property type="match status" value="1"/>
</dbReference>
<sequence length="353" mass="36523">MVTMRDVAKAAGVSQAAVSYAYSGSPRVSAQVRDRIFTVAHDLGYTGPNIAGSSLRSGRIGTVGVLVPGSLALAVEDPSTMLLLRGIVEVGELADVALTLLPVDVSGLGDGAHPIKPAALRGLVDGVVLHCLPNDHPAVTAVVARRTPAVAIDSPRLPHLPYVTIDHRAGGIEQMNHVLSLGHRRIGVITDRIGAVSAPGLHDRFDASAATEAYLHDRLTGYVEACRRAHVAADDLMVVEAAGIDMPSGVEAAGQLLDMGPTAIVATSDVHAAAAIKAAARRGLEVPGDVSVIGFDDAPLAELIGLTTIHQPLVDKGRAAAAMLLDVIAGKPRRRSVKKTELRVRGTTGPPPS</sequence>
<evidence type="ECO:0000313" key="6">
    <source>
        <dbReference type="Proteomes" id="UP000062255"/>
    </source>
</evidence>
<dbReference type="Pfam" id="PF00356">
    <property type="entry name" value="LacI"/>
    <property type="match status" value="1"/>
</dbReference>
<name>A0A0K0X8T3_MYCGD</name>
<accession>A0A0K0X8T3</accession>
<dbReference type="GO" id="GO:0000976">
    <property type="term" value="F:transcription cis-regulatory region binding"/>
    <property type="evidence" value="ECO:0007669"/>
    <property type="project" value="TreeGrafter"/>
</dbReference>
<keyword evidence="3" id="KW-0804">Transcription</keyword>
<feature type="domain" description="HTH lacI-type" evidence="4">
    <location>
        <begin position="2"/>
        <end position="57"/>
    </location>
</feature>
<dbReference type="CDD" id="cd01392">
    <property type="entry name" value="HTH_LacI"/>
    <property type="match status" value="1"/>
</dbReference>
<dbReference type="Gene3D" id="1.10.260.40">
    <property type="entry name" value="lambda repressor-like DNA-binding domains"/>
    <property type="match status" value="1"/>
</dbReference>
<gene>
    <name evidence="5" type="ORF">AFA91_19815</name>
</gene>
<keyword evidence="2" id="KW-0238">DNA-binding</keyword>
<dbReference type="CDD" id="cd06279">
    <property type="entry name" value="PBP1_LacI-like"/>
    <property type="match status" value="1"/>
</dbReference>
<dbReference type="InterPro" id="IPR000843">
    <property type="entry name" value="HTH_LacI"/>
</dbReference>
<dbReference type="EMBL" id="CP012150">
    <property type="protein sequence ID" value="AKS33762.1"/>
    <property type="molecule type" value="Genomic_DNA"/>
</dbReference>
<dbReference type="RefSeq" id="WP_049746205.1">
    <property type="nucleotide sequence ID" value="NZ_CP012150.1"/>
</dbReference>
<organism evidence="5 6">
    <name type="scientific">Mycolicibacterium goodii</name>
    <name type="common">Mycobacterium goodii</name>
    <dbReference type="NCBI Taxonomy" id="134601"/>
    <lineage>
        <taxon>Bacteria</taxon>
        <taxon>Bacillati</taxon>
        <taxon>Actinomycetota</taxon>
        <taxon>Actinomycetes</taxon>
        <taxon>Mycobacteriales</taxon>
        <taxon>Mycobacteriaceae</taxon>
        <taxon>Mycolicibacterium</taxon>
    </lineage>
</organism>
<keyword evidence="1" id="KW-0805">Transcription regulation</keyword>